<feature type="domain" description="SPW repeat-containing integral membrane" evidence="2">
    <location>
        <begin position="12"/>
        <end position="106"/>
    </location>
</feature>
<evidence type="ECO:0000313" key="3">
    <source>
        <dbReference type="EMBL" id="PZM13923.1"/>
    </source>
</evidence>
<evidence type="ECO:0000313" key="4">
    <source>
        <dbReference type="Proteomes" id="UP000248925"/>
    </source>
</evidence>
<feature type="transmembrane region" description="Helical" evidence="1">
    <location>
        <begin position="14"/>
        <end position="34"/>
    </location>
</feature>
<keyword evidence="4" id="KW-1185">Reference proteome</keyword>
<name>A0A2W4ESJ1_9HYPH</name>
<feature type="transmembrane region" description="Helical" evidence="1">
    <location>
        <begin position="66"/>
        <end position="85"/>
    </location>
</feature>
<proteinExistence type="predicted"/>
<organism evidence="3 4">
    <name type="scientific">Rhizobium tubonense</name>
    <dbReference type="NCBI Taxonomy" id="484088"/>
    <lineage>
        <taxon>Bacteria</taxon>
        <taxon>Pseudomonadati</taxon>
        <taxon>Pseudomonadota</taxon>
        <taxon>Alphaproteobacteria</taxon>
        <taxon>Hyphomicrobiales</taxon>
        <taxon>Rhizobiaceae</taxon>
        <taxon>Rhizobium/Agrobacterium group</taxon>
        <taxon>Rhizobium</taxon>
    </lineage>
</organism>
<gene>
    <name evidence="3" type="ORF">CPY51_13785</name>
</gene>
<dbReference type="RefSeq" id="WP_111160774.1">
    <property type="nucleotide sequence ID" value="NZ_PCDP01000035.1"/>
</dbReference>
<keyword evidence="1" id="KW-1133">Transmembrane helix</keyword>
<keyword evidence="1" id="KW-0472">Membrane</keyword>
<dbReference type="AlphaFoldDB" id="A0A2W4ESJ1"/>
<dbReference type="Pfam" id="PF03779">
    <property type="entry name" value="SPW"/>
    <property type="match status" value="1"/>
</dbReference>
<feature type="transmembrane region" description="Helical" evidence="1">
    <location>
        <begin position="91"/>
        <end position="110"/>
    </location>
</feature>
<dbReference type="InterPro" id="IPR005530">
    <property type="entry name" value="SPW"/>
</dbReference>
<dbReference type="Proteomes" id="UP000248925">
    <property type="component" value="Unassembled WGS sequence"/>
</dbReference>
<dbReference type="EMBL" id="PCDP01000035">
    <property type="protein sequence ID" value="PZM13923.1"/>
    <property type="molecule type" value="Genomic_DNA"/>
</dbReference>
<accession>A0A2W4ESJ1</accession>
<keyword evidence="1" id="KW-0812">Transmembrane</keyword>
<evidence type="ECO:0000259" key="2">
    <source>
        <dbReference type="Pfam" id="PF03779"/>
    </source>
</evidence>
<evidence type="ECO:0000256" key="1">
    <source>
        <dbReference type="SAM" id="Phobius"/>
    </source>
</evidence>
<protein>
    <recommendedName>
        <fullName evidence="2">SPW repeat-containing integral membrane domain-containing protein</fullName>
    </recommendedName>
</protein>
<dbReference type="OrthoDB" id="166183at2"/>
<sequence length="119" mass="13091">MAKALMEGRKGQDLANLVLAVCLFISPWIVGFAAETMPSWNAWIVGVMLCGLAVAALSAFAEWEEWVNLVLGLWLIASPWLLSFATNVNAMWTSLVLGLLVVAVSLWAVWDYRHPHAHA</sequence>
<reference evidence="3 4" key="1">
    <citation type="journal article" date="2018" name="Sci. Rep.">
        <title>Rhizobium tumorigenes sp. nov., a novel plant tumorigenic bacterium isolated from cane gall tumors on thornless blackberry.</title>
        <authorList>
            <person name="Kuzmanovi N."/>
            <person name="Smalla K."/>
            <person name="Gronow S."/>
            <person name="PuBawska J."/>
        </authorList>
    </citation>
    <scope>NUCLEOTIDE SEQUENCE [LARGE SCALE GENOMIC DNA]</scope>
    <source>
        <strain evidence="3 4">CCBAU 85046</strain>
    </source>
</reference>
<feature type="transmembrane region" description="Helical" evidence="1">
    <location>
        <begin position="40"/>
        <end position="59"/>
    </location>
</feature>
<comment type="caution">
    <text evidence="3">The sequence shown here is derived from an EMBL/GenBank/DDBJ whole genome shotgun (WGS) entry which is preliminary data.</text>
</comment>